<dbReference type="InterPro" id="IPR015422">
    <property type="entry name" value="PyrdxlP-dep_Trfase_small"/>
</dbReference>
<dbReference type="Proteomes" id="UP001138757">
    <property type="component" value="Unassembled WGS sequence"/>
</dbReference>
<dbReference type="Gene3D" id="3.40.640.10">
    <property type="entry name" value="Type I PLP-dependent aspartate aminotransferase-like (Major domain)"/>
    <property type="match status" value="1"/>
</dbReference>
<dbReference type="InterPro" id="IPR015421">
    <property type="entry name" value="PyrdxlP-dep_Trfase_major"/>
</dbReference>
<organism evidence="11 12">
    <name type="scientific">Sphingobium nicotianae</name>
    <dbReference type="NCBI Taxonomy" id="2782607"/>
    <lineage>
        <taxon>Bacteria</taxon>
        <taxon>Pseudomonadati</taxon>
        <taxon>Pseudomonadota</taxon>
        <taxon>Alphaproteobacteria</taxon>
        <taxon>Sphingomonadales</taxon>
        <taxon>Sphingomonadaceae</taxon>
        <taxon>Sphingobium</taxon>
    </lineage>
</organism>
<sequence length="423" mass="45138">MGRRSAHAQGDRPGMSGEDGDGERMLKPATRLVQAGRRAEWTGMPGDRGGIVNPPVWRASTILYEDVAHLRGTHMTDQHKLYYGRRGTPTSWALAEAITQMEPEAAGTMLFPSGVAAIAGALLAVMRPGDELLMVDSAYGPTRALCDGLLREFGVVTRYYDPQIGAGIANLVSDKTRAIFLESPGSLTFEVQDIPAIVAVAKASGIVTLLDNTWATPLLLPGLGLGVDISIVACTKYIVGHSDVMMGSVSANAALWPRVQRRGHMLGQMASPDDCWLALRGLRTLAVRLKEQGASALKVAQWLEERPEVASVLHPALPSCPGHDAWTRDFRGASGLFAFELRGGGEAERAAFIDALGLFGIGYSWGGYESLALPVDPDGLRTATPWDANRGPLVRINVGLEDPADLIADMDGAFGAWRAAMNG</sequence>
<comment type="catalytic activity">
    <reaction evidence="6">
        <text>L,L-cystathionine + H2O = L-homocysteine + pyruvate + NH4(+)</text>
        <dbReference type="Rhea" id="RHEA:13965"/>
        <dbReference type="ChEBI" id="CHEBI:15361"/>
        <dbReference type="ChEBI" id="CHEBI:15377"/>
        <dbReference type="ChEBI" id="CHEBI:28938"/>
        <dbReference type="ChEBI" id="CHEBI:58161"/>
        <dbReference type="ChEBI" id="CHEBI:58199"/>
    </reaction>
</comment>
<feature type="modified residue" description="N6-(pyridoxal phosphate)lysine" evidence="8">
    <location>
        <position position="236"/>
    </location>
</feature>
<dbReference type="AlphaFoldDB" id="A0A9X1DEQ5"/>
<dbReference type="PANTHER" id="PTHR43500:SF1">
    <property type="entry name" value="CYSTATHIONINE BETA-LYASE-RELATED"/>
    <property type="match status" value="1"/>
</dbReference>
<keyword evidence="4 11" id="KW-0456">Lyase</keyword>
<dbReference type="InterPro" id="IPR006233">
    <property type="entry name" value="Cys_b_lyase_bac"/>
</dbReference>
<protein>
    <submittedName>
        <fullName evidence="11">Cystathionine beta-lyase</fullName>
        <ecNumber evidence="11">4.4.1.8</ecNumber>
    </submittedName>
</protein>
<dbReference type="EC" id="4.4.1.8" evidence="11"/>
<accession>A0A9X1DEQ5</accession>
<dbReference type="InterPro" id="IPR015424">
    <property type="entry name" value="PyrdxlP-dep_Trfase"/>
</dbReference>
<comment type="similarity">
    <text evidence="2 9">Belongs to the trans-sulfuration enzymes family.</text>
</comment>
<dbReference type="Pfam" id="PF01053">
    <property type="entry name" value="Cys_Met_Meta_PP"/>
    <property type="match status" value="1"/>
</dbReference>
<comment type="cofactor">
    <cofactor evidence="1 9">
        <name>pyridoxal 5'-phosphate</name>
        <dbReference type="ChEBI" id="CHEBI:597326"/>
    </cofactor>
</comment>
<dbReference type="GO" id="GO:0019450">
    <property type="term" value="P:L-cysteine catabolic process to pyruvate"/>
    <property type="evidence" value="ECO:0007669"/>
    <property type="project" value="TreeGrafter"/>
</dbReference>
<dbReference type="PROSITE" id="PS00868">
    <property type="entry name" value="CYS_MET_METAB_PP"/>
    <property type="match status" value="1"/>
</dbReference>
<evidence type="ECO:0000256" key="7">
    <source>
        <dbReference type="ARBA" id="ARBA00047625"/>
    </source>
</evidence>
<evidence type="ECO:0000256" key="10">
    <source>
        <dbReference type="SAM" id="MobiDB-lite"/>
    </source>
</evidence>
<evidence type="ECO:0000256" key="9">
    <source>
        <dbReference type="RuleBase" id="RU362118"/>
    </source>
</evidence>
<dbReference type="FunFam" id="3.40.640.10:FF:000046">
    <property type="entry name" value="Cystathionine gamma-lyase"/>
    <property type="match status" value="1"/>
</dbReference>
<evidence type="ECO:0000256" key="5">
    <source>
        <dbReference type="ARBA" id="ARBA00046315"/>
    </source>
</evidence>
<dbReference type="GO" id="GO:0047804">
    <property type="term" value="F:cysteine-S-conjugate beta-lyase activity"/>
    <property type="evidence" value="ECO:0007669"/>
    <property type="project" value="UniProtKB-EC"/>
</dbReference>
<dbReference type="InterPro" id="IPR000277">
    <property type="entry name" value="Cys/Met-Metab_PyrdxlP-dep_enz"/>
</dbReference>
<evidence type="ECO:0000256" key="4">
    <source>
        <dbReference type="ARBA" id="ARBA00023239"/>
    </source>
</evidence>
<evidence type="ECO:0000256" key="6">
    <source>
        <dbReference type="ARBA" id="ARBA00047517"/>
    </source>
</evidence>
<comment type="pathway">
    <text evidence="5">Amino-acid biosynthesis; L-methionine biosynthesis via de novo pathway; L-homocysteine from L-cystathionine: step 1/1.</text>
</comment>
<name>A0A9X1DEQ5_9SPHN</name>
<evidence type="ECO:0000256" key="1">
    <source>
        <dbReference type="ARBA" id="ARBA00001933"/>
    </source>
</evidence>
<evidence type="ECO:0000313" key="12">
    <source>
        <dbReference type="Proteomes" id="UP001138757"/>
    </source>
</evidence>
<dbReference type="PANTHER" id="PTHR43500">
    <property type="entry name" value="CYSTATHIONINE BETA-LYASE-RELATED"/>
    <property type="match status" value="1"/>
</dbReference>
<feature type="region of interest" description="Disordered" evidence="10">
    <location>
        <begin position="1"/>
        <end position="25"/>
    </location>
</feature>
<dbReference type="GO" id="GO:0030170">
    <property type="term" value="F:pyridoxal phosphate binding"/>
    <property type="evidence" value="ECO:0007669"/>
    <property type="project" value="InterPro"/>
</dbReference>
<dbReference type="GO" id="GO:0019346">
    <property type="term" value="P:transsulfuration"/>
    <property type="evidence" value="ECO:0007669"/>
    <property type="project" value="InterPro"/>
</dbReference>
<evidence type="ECO:0000256" key="2">
    <source>
        <dbReference type="ARBA" id="ARBA00009077"/>
    </source>
</evidence>
<evidence type="ECO:0000256" key="8">
    <source>
        <dbReference type="PIRSR" id="PIRSR001434-2"/>
    </source>
</evidence>
<keyword evidence="12" id="KW-1185">Reference proteome</keyword>
<keyword evidence="3 8" id="KW-0663">Pyridoxal phosphate</keyword>
<reference evidence="11" key="1">
    <citation type="submission" date="2021-05" db="EMBL/GenBank/DDBJ databases">
        <title>Genome of Sphingobium sp. strain.</title>
        <authorList>
            <person name="Fan R."/>
        </authorList>
    </citation>
    <scope>NUCLEOTIDE SEQUENCE</scope>
    <source>
        <strain evidence="11">H33</strain>
    </source>
</reference>
<dbReference type="NCBIfam" id="TIGR01324">
    <property type="entry name" value="cysta_beta_ly_B"/>
    <property type="match status" value="1"/>
</dbReference>
<comment type="caution">
    <text evidence="11">The sequence shown here is derived from an EMBL/GenBank/DDBJ whole genome shotgun (WGS) entry which is preliminary data.</text>
</comment>
<comment type="catalytic activity">
    <reaction evidence="7">
        <text>an S-substituted L-cysteine + H2O = a thiol + pyruvate + NH4(+)</text>
        <dbReference type="Rhea" id="RHEA:18121"/>
        <dbReference type="ChEBI" id="CHEBI:15361"/>
        <dbReference type="ChEBI" id="CHEBI:15377"/>
        <dbReference type="ChEBI" id="CHEBI:28938"/>
        <dbReference type="ChEBI" id="CHEBI:29256"/>
        <dbReference type="ChEBI" id="CHEBI:58717"/>
        <dbReference type="EC" id="4.4.1.13"/>
    </reaction>
</comment>
<dbReference type="SUPFAM" id="SSF53383">
    <property type="entry name" value="PLP-dependent transferases"/>
    <property type="match status" value="1"/>
</dbReference>
<evidence type="ECO:0000256" key="3">
    <source>
        <dbReference type="ARBA" id="ARBA00022898"/>
    </source>
</evidence>
<proteinExistence type="inferred from homology"/>
<dbReference type="InterPro" id="IPR054542">
    <property type="entry name" value="Cys_met_metab_PP"/>
</dbReference>
<dbReference type="EMBL" id="JAHGAW010000011">
    <property type="protein sequence ID" value="MBT2188554.1"/>
    <property type="molecule type" value="Genomic_DNA"/>
</dbReference>
<dbReference type="Gene3D" id="3.90.1150.10">
    <property type="entry name" value="Aspartate Aminotransferase, domain 1"/>
    <property type="match status" value="1"/>
</dbReference>
<dbReference type="PIRSF" id="PIRSF001434">
    <property type="entry name" value="CGS"/>
    <property type="match status" value="1"/>
</dbReference>
<gene>
    <name evidence="11" type="primary">metC</name>
    <name evidence="11" type="ORF">KK488_16485</name>
</gene>
<evidence type="ECO:0000313" key="11">
    <source>
        <dbReference type="EMBL" id="MBT2188554.1"/>
    </source>
</evidence>